<protein>
    <submittedName>
        <fullName evidence="9">Putative flavonoid 3'-monooxygenase</fullName>
        <ecNumber evidence="9">1.14.14.82</ecNumber>
    </submittedName>
</protein>
<sequence>MLGRRVFNDGNGGCDPKADEFKEMVLELMVLAGVFNISDFIPSLEWLDLQEVQAKMKKLHKQFDAFLTNIIEEHEASNYKNEKHKDLLLLKEETDDDGNKLTYIEIKALLLISYLLLMHFKFFFFFLLCYLFCLKYYISCHNFILY</sequence>
<keyword evidence="8" id="KW-1133">Transmembrane helix</keyword>
<keyword evidence="6" id="KW-0408">Iron</keyword>
<dbReference type="Gene3D" id="1.10.630.10">
    <property type="entry name" value="Cytochrome P450"/>
    <property type="match status" value="1"/>
</dbReference>
<comment type="cofactor">
    <cofactor evidence="1">
        <name>heme</name>
        <dbReference type="ChEBI" id="CHEBI:30413"/>
    </cofactor>
</comment>
<dbReference type="GO" id="GO:0005506">
    <property type="term" value="F:iron ion binding"/>
    <property type="evidence" value="ECO:0007669"/>
    <property type="project" value="InterPro"/>
</dbReference>
<dbReference type="Gramene" id="rna13972">
    <property type="protein sequence ID" value="RHN66060.1"/>
    <property type="gene ID" value="gene13972"/>
</dbReference>
<keyword evidence="7 9" id="KW-0503">Monooxygenase</keyword>
<dbReference type="InterPro" id="IPR001128">
    <property type="entry name" value="Cyt_P450"/>
</dbReference>
<dbReference type="EC" id="1.14.14.82" evidence="9"/>
<comment type="caution">
    <text evidence="9">The sequence shown here is derived from an EMBL/GenBank/DDBJ whole genome shotgun (WGS) entry which is preliminary data.</text>
</comment>
<dbReference type="PANTHER" id="PTHR47944:SF18">
    <property type="entry name" value="FLAVONOID 3'-MONOOXYGENASE"/>
    <property type="match status" value="1"/>
</dbReference>
<dbReference type="GO" id="GO:0016711">
    <property type="term" value="F:flavonoid 3'-monooxygenase activity"/>
    <property type="evidence" value="ECO:0007669"/>
    <property type="project" value="UniProtKB-EC"/>
</dbReference>
<evidence type="ECO:0000256" key="2">
    <source>
        <dbReference type="ARBA" id="ARBA00010617"/>
    </source>
</evidence>
<evidence type="ECO:0000256" key="8">
    <source>
        <dbReference type="SAM" id="Phobius"/>
    </source>
</evidence>
<keyword evidence="8" id="KW-0812">Transmembrane</keyword>
<proteinExistence type="inferred from homology"/>
<keyword evidence="8" id="KW-0472">Membrane</keyword>
<evidence type="ECO:0000256" key="1">
    <source>
        <dbReference type="ARBA" id="ARBA00001971"/>
    </source>
</evidence>
<dbReference type="SUPFAM" id="SSF48264">
    <property type="entry name" value="Cytochrome P450"/>
    <property type="match status" value="1"/>
</dbReference>
<dbReference type="AlphaFoldDB" id="A0A396ILB7"/>
<keyword evidence="4" id="KW-0479">Metal-binding</keyword>
<accession>A0A396ILB7</accession>
<evidence type="ECO:0000256" key="7">
    <source>
        <dbReference type="ARBA" id="ARBA00023033"/>
    </source>
</evidence>
<feature type="transmembrane region" description="Helical" evidence="8">
    <location>
        <begin position="109"/>
        <end position="138"/>
    </location>
</feature>
<keyword evidence="5 9" id="KW-0560">Oxidoreductase</keyword>
<dbReference type="GO" id="GO:0020037">
    <property type="term" value="F:heme binding"/>
    <property type="evidence" value="ECO:0007669"/>
    <property type="project" value="InterPro"/>
</dbReference>
<evidence type="ECO:0000313" key="9">
    <source>
        <dbReference type="EMBL" id="RHN66060.1"/>
    </source>
</evidence>
<name>A0A396ILB7_MEDTR</name>
<reference evidence="10" key="1">
    <citation type="journal article" date="2018" name="Nat. Plants">
        <title>Whole-genome landscape of Medicago truncatula symbiotic genes.</title>
        <authorList>
            <person name="Pecrix Y."/>
            <person name="Staton S.E."/>
            <person name="Sallet E."/>
            <person name="Lelandais-Briere C."/>
            <person name="Moreau S."/>
            <person name="Carrere S."/>
            <person name="Blein T."/>
            <person name="Jardinaud M.F."/>
            <person name="Latrasse D."/>
            <person name="Zouine M."/>
            <person name="Zahm M."/>
            <person name="Kreplak J."/>
            <person name="Mayjonade B."/>
            <person name="Satge C."/>
            <person name="Perez M."/>
            <person name="Cauet S."/>
            <person name="Marande W."/>
            <person name="Chantry-Darmon C."/>
            <person name="Lopez-Roques C."/>
            <person name="Bouchez O."/>
            <person name="Berard A."/>
            <person name="Debelle F."/>
            <person name="Munos S."/>
            <person name="Bendahmane A."/>
            <person name="Berges H."/>
            <person name="Niebel A."/>
            <person name="Buitink J."/>
            <person name="Frugier F."/>
            <person name="Benhamed M."/>
            <person name="Crespi M."/>
            <person name="Gouzy J."/>
            <person name="Gamas P."/>
        </authorList>
    </citation>
    <scope>NUCLEOTIDE SEQUENCE [LARGE SCALE GENOMIC DNA]</scope>
    <source>
        <strain evidence="10">cv. Jemalong A17</strain>
    </source>
</reference>
<dbReference type="Proteomes" id="UP000265566">
    <property type="component" value="Chromosome 3"/>
</dbReference>
<evidence type="ECO:0000256" key="4">
    <source>
        <dbReference type="ARBA" id="ARBA00022723"/>
    </source>
</evidence>
<dbReference type="InterPro" id="IPR036396">
    <property type="entry name" value="Cyt_P450_sf"/>
</dbReference>
<evidence type="ECO:0000256" key="6">
    <source>
        <dbReference type="ARBA" id="ARBA00023004"/>
    </source>
</evidence>
<organism evidence="9 10">
    <name type="scientific">Medicago truncatula</name>
    <name type="common">Barrel medic</name>
    <name type="synonym">Medicago tribuloides</name>
    <dbReference type="NCBI Taxonomy" id="3880"/>
    <lineage>
        <taxon>Eukaryota</taxon>
        <taxon>Viridiplantae</taxon>
        <taxon>Streptophyta</taxon>
        <taxon>Embryophyta</taxon>
        <taxon>Tracheophyta</taxon>
        <taxon>Spermatophyta</taxon>
        <taxon>Magnoliopsida</taxon>
        <taxon>eudicotyledons</taxon>
        <taxon>Gunneridae</taxon>
        <taxon>Pentapetalae</taxon>
        <taxon>rosids</taxon>
        <taxon>fabids</taxon>
        <taxon>Fabales</taxon>
        <taxon>Fabaceae</taxon>
        <taxon>Papilionoideae</taxon>
        <taxon>50 kb inversion clade</taxon>
        <taxon>NPAAA clade</taxon>
        <taxon>Hologalegina</taxon>
        <taxon>IRL clade</taxon>
        <taxon>Trifolieae</taxon>
        <taxon>Medicago</taxon>
    </lineage>
</organism>
<keyword evidence="3" id="KW-0349">Heme</keyword>
<evidence type="ECO:0000313" key="10">
    <source>
        <dbReference type="Proteomes" id="UP000265566"/>
    </source>
</evidence>
<evidence type="ECO:0000256" key="5">
    <source>
        <dbReference type="ARBA" id="ARBA00023002"/>
    </source>
</evidence>
<evidence type="ECO:0000256" key="3">
    <source>
        <dbReference type="ARBA" id="ARBA00022617"/>
    </source>
</evidence>
<dbReference type="EMBL" id="PSQE01000003">
    <property type="protein sequence ID" value="RHN66060.1"/>
    <property type="molecule type" value="Genomic_DNA"/>
</dbReference>
<dbReference type="PANTHER" id="PTHR47944">
    <property type="entry name" value="CYTOCHROME P450 98A9"/>
    <property type="match status" value="1"/>
</dbReference>
<dbReference type="Pfam" id="PF00067">
    <property type="entry name" value="p450"/>
    <property type="match status" value="1"/>
</dbReference>
<comment type="similarity">
    <text evidence="2">Belongs to the cytochrome P450 family.</text>
</comment>
<gene>
    <name evidence="9" type="ORF">MtrunA17_Chr3g0086671</name>
</gene>